<evidence type="ECO:0000256" key="5">
    <source>
        <dbReference type="ARBA" id="ARBA00022989"/>
    </source>
</evidence>
<evidence type="ECO:0000313" key="10">
    <source>
        <dbReference type="EMBL" id="MCP1387102.1"/>
    </source>
</evidence>
<name>A0ABT1FZA6_9CORY</name>
<dbReference type="GO" id="GO:0016757">
    <property type="term" value="F:glycosyltransferase activity"/>
    <property type="evidence" value="ECO:0007669"/>
    <property type="project" value="UniProtKB-KW"/>
</dbReference>
<sequence>MRKVASKRALRRARVAGTVGTVLIAVGSLGGGAMPVSSHPWPQPWGMVHGSAIALAGVAVLVTAWAWLFQLVGTGRRAAEHRVSTRDMAATFLWWAAPLLLASPLFSQDIYSYLAHGSCVRIGLDPYWGGPVDLLGRLNPLARNVPPIWAHSPSPYGPVALGIAAAISAVTQDAVFPAILLHRAVSVLGVLAAGWASMHLARRFGVGGASALWLGLCNPLTLLHLIGGIHNEAILLGFLMVGLEVHCRGLERLRAGTGGWWLLAASAVLISCAGLVKVTGFIGLGFTGMALARELAARRGIEDADRLPRLRDVGSVAGAAVFQALILAATTVAASVGTGIGLGWMTVQGGAAEIRSWLSVTTEIGVIIGTVGDWFGFEITDTAVHISRIVGIAIALMCMALLLWRTYTGRIRAAGGLGVATLILVILFPVVQPWYPLWAILPLAAWTTEPWARMGIAAYSAFLSFLVLPPGTGMIASAVITVYLSALAGFLALAAVWWFSWRMLDDAASTAPEDTPRTMDPPRSGVRLASHE</sequence>
<feature type="transmembrane region" description="Helical" evidence="9">
    <location>
        <begin position="383"/>
        <end position="404"/>
    </location>
</feature>
<keyword evidence="2 10" id="KW-0328">Glycosyltransferase</keyword>
<proteinExistence type="inferred from homology"/>
<keyword evidence="3" id="KW-0808">Transferase</keyword>
<evidence type="ECO:0000256" key="4">
    <source>
        <dbReference type="ARBA" id="ARBA00022692"/>
    </source>
</evidence>
<feature type="transmembrane region" description="Helical" evidence="9">
    <location>
        <begin position="451"/>
        <end position="468"/>
    </location>
</feature>
<gene>
    <name evidence="10" type="primary">mptB</name>
    <name evidence="10" type="ORF">M5J20_02705</name>
</gene>
<dbReference type="InterPro" id="IPR049829">
    <property type="entry name" value="MptA/B-like"/>
</dbReference>
<accession>A0ABT1FZA6</accession>
<keyword evidence="6 9" id="KW-0472">Membrane</keyword>
<comment type="caution">
    <text evidence="10">The sequence shown here is derived from an EMBL/GenBank/DDBJ whole genome shotgun (WGS) entry which is preliminary data.</text>
</comment>
<evidence type="ECO:0000256" key="7">
    <source>
        <dbReference type="ARBA" id="ARBA00043987"/>
    </source>
</evidence>
<feature type="transmembrane region" description="Helical" evidence="9">
    <location>
        <begin position="88"/>
        <end position="106"/>
    </location>
</feature>
<feature type="transmembrane region" description="Helical" evidence="9">
    <location>
        <begin position="320"/>
        <end position="345"/>
    </location>
</feature>
<dbReference type="RefSeq" id="WP_253576093.1">
    <property type="nucleotide sequence ID" value="NZ_JAMFTQ010000002.1"/>
</dbReference>
<feature type="transmembrane region" description="Helical" evidence="9">
    <location>
        <begin position="357"/>
        <end position="377"/>
    </location>
</feature>
<feature type="transmembrane region" description="Helical" evidence="9">
    <location>
        <begin position="174"/>
        <end position="197"/>
    </location>
</feature>
<keyword evidence="4 9" id="KW-0812">Transmembrane</keyword>
<keyword evidence="5 9" id="KW-1133">Transmembrane helix</keyword>
<evidence type="ECO:0000313" key="11">
    <source>
        <dbReference type="Proteomes" id="UP001204000"/>
    </source>
</evidence>
<evidence type="ECO:0000256" key="9">
    <source>
        <dbReference type="SAM" id="Phobius"/>
    </source>
</evidence>
<feature type="transmembrane region" description="Helical" evidence="9">
    <location>
        <begin position="475"/>
        <end position="499"/>
    </location>
</feature>
<evidence type="ECO:0000256" key="1">
    <source>
        <dbReference type="ARBA" id="ARBA00004141"/>
    </source>
</evidence>
<evidence type="ECO:0000256" key="6">
    <source>
        <dbReference type="ARBA" id="ARBA00023136"/>
    </source>
</evidence>
<feature type="transmembrane region" description="Helical" evidence="9">
    <location>
        <begin position="411"/>
        <end position="431"/>
    </location>
</feature>
<dbReference type="NCBIfam" id="NF038066">
    <property type="entry name" value="MptB"/>
    <property type="match status" value="1"/>
</dbReference>
<evidence type="ECO:0000256" key="8">
    <source>
        <dbReference type="SAM" id="MobiDB-lite"/>
    </source>
</evidence>
<feature type="transmembrane region" description="Helical" evidence="9">
    <location>
        <begin position="262"/>
        <end position="286"/>
    </location>
</feature>
<keyword evidence="11" id="KW-1185">Reference proteome</keyword>
<evidence type="ECO:0000256" key="2">
    <source>
        <dbReference type="ARBA" id="ARBA00022676"/>
    </source>
</evidence>
<reference evidence="10" key="1">
    <citation type="submission" date="2022-05" db="EMBL/GenBank/DDBJ databases">
        <title>Corynebacterium sp. TA-R-1 sp. nov., isolated from human feces.</title>
        <authorList>
            <person name="Shamsuzzaman M."/>
            <person name="Dahal R.H."/>
        </authorList>
    </citation>
    <scope>NUCLEOTIDE SEQUENCE</scope>
    <source>
        <strain evidence="10">TA-R-1</strain>
    </source>
</reference>
<organism evidence="10 11">
    <name type="scientific">Corynebacterium stercoris</name>
    <dbReference type="NCBI Taxonomy" id="2943490"/>
    <lineage>
        <taxon>Bacteria</taxon>
        <taxon>Bacillati</taxon>
        <taxon>Actinomycetota</taxon>
        <taxon>Actinomycetes</taxon>
        <taxon>Mycobacteriales</taxon>
        <taxon>Corynebacteriaceae</taxon>
        <taxon>Corynebacterium</taxon>
    </lineage>
</organism>
<comment type="subcellular location">
    <subcellularLocation>
        <location evidence="1">Membrane</location>
        <topology evidence="1">Multi-pass membrane protein</topology>
    </subcellularLocation>
</comment>
<dbReference type="Pfam" id="PF26314">
    <property type="entry name" value="MptA_B_family"/>
    <property type="match status" value="1"/>
</dbReference>
<dbReference type="Proteomes" id="UP001204000">
    <property type="component" value="Unassembled WGS sequence"/>
</dbReference>
<feature type="region of interest" description="Disordered" evidence="8">
    <location>
        <begin position="510"/>
        <end position="532"/>
    </location>
</feature>
<dbReference type="EMBL" id="JAMFTQ010000002">
    <property type="protein sequence ID" value="MCP1387102.1"/>
    <property type="molecule type" value="Genomic_DNA"/>
</dbReference>
<evidence type="ECO:0000256" key="3">
    <source>
        <dbReference type="ARBA" id="ARBA00022679"/>
    </source>
</evidence>
<feature type="transmembrane region" description="Helical" evidence="9">
    <location>
        <begin position="48"/>
        <end position="68"/>
    </location>
</feature>
<comment type="similarity">
    <text evidence="7">Belongs to the MptA/B family.</text>
</comment>
<protein>
    <submittedName>
        <fullName evidence="10">Polyprenol phosphomannose-dependent alpha 1,6 mannosyltransferase MptB</fullName>
    </submittedName>
</protein>